<gene>
    <name evidence="1" type="ORF">LCGC14_3114130</name>
</gene>
<accession>A0A0F8W469</accession>
<comment type="caution">
    <text evidence="1">The sequence shown here is derived from an EMBL/GenBank/DDBJ whole genome shotgun (WGS) entry which is preliminary data.</text>
</comment>
<organism evidence="1">
    <name type="scientific">marine sediment metagenome</name>
    <dbReference type="NCBI Taxonomy" id="412755"/>
    <lineage>
        <taxon>unclassified sequences</taxon>
        <taxon>metagenomes</taxon>
        <taxon>ecological metagenomes</taxon>
    </lineage>
</organism>
<evidence type="ECO:0000313" key="1">
    <source>
        <dbReference type="EMBL" id="KKK51522.1"/>
    </source>
</evidence>
<dbReference type="EMBL" id="LAZR01067473">
    <property type="protein sequence ID" value="KKK51522.1"/>
    <property type="molecule type" value="Genomic_DNA"/>
</dbReference>
<feature type="non-terminal residue" evidence="1">
    <location>
        <position position="93"/>
    </location>
</feature>
<protein>
    <submittedName>
        <fullName evidence="1">Uncharacterized protein</fullName>
    </submittedName>
</protein>
<reference evidence="1" key="1">
    <citation type="journal article" date="2015" name="Nature">
        <title>Complex archaea that bridge the gap between prokaryotes and eukaryotes.</title>
        <authorList>
            <person name="Spang A."/>
            <person name="Saw J.H."/>
            <person name="Jorgensen S.L."/>
            <person name="Zaremba-Niedzwiedzka K."/>
            <person name="Martijn J."/>
            <person name="Lind A.E."/>
            <person name="van Eijk R."/>
            <person name="Schleper C."/>
            <person name="Guy L."/>
            <person name="Ettema T.J."/>
        </authorList>
    </citation>
    <scope>NUCLEOTIDE SEQUENCE</scope>
</reference>
<proteinExistence type="predicted"/>
<name>A0A0F8W469_9ZZZZ</name>
<sequence>MHGHDNCSHGPARAWVMQPDRRWFARCDTCNVFRLWADYYEVYGVVSRWWWECECDPVGDIMAIDVTQLNLVQLDVVSAVSDLQRILNRAEAL</sequence>
<dbReference type="AlphaFoldDB" id="A0A0F8W469"/>